<evidence type="ECO:0000313" key="3">
    <source>
        <dbReference type="Proteomes" id="UP000078340"/>
    </source>
</evidence>
<name>A0A179HSS2_PURLI</name>
<dbReference type="AlphaFoldDB" id="A0A179HSS2"/>
<gene>
    <name evidence="2" type="ORF">VFPFJ_04143</name>
</gene>
<sequence>MTSVGVLHAVVVQYFVHAACPGRKNSKRKYSSFVASAKNKTSTYRHERRRPKTKPAGSDVEMAKR</sequence>
<dbReference type="EMBL" id="LSBI01000003">
    <property type="protein sequence ID" value="OAQ92403.1"/>
    <property type="molecule type" value="Genomic_DNA"/>
</dbReference>
<comment type="caution">
    <text evidence="2">The sequence shown here is derived from an EMBL/GenBank/DDBJ whole genome shotgun (WGS) entry which is preliminary data.</text>
</comment>
<protein>
    <submittedName>
        <fullName evidence="2">Uncharacterized protein</fullName>
    </submittedName>
</protein>
<organism evidence="2 3">
    <name type="scientific">Purpureocillium lilacinum</name>
    <name type="common">Paecilomyces lilacinus</name>
    <dbReference type="NCBI Taxonomy" id="33203"/>
    <lineage>
        <taxon>Eukaryota</taxon>
        <taxon>Fungi</taxon>
        <taxon>Dikarya</taxon>
        <taxon>Ascomycota</taxon>
        <taxon>Pezizomycotina</taxon>
        <taxon>Sordariomycetes</taxon>
        <taxon>Hypocreomycetidae</taxon>
        <taxon>Hypocreales</taxon>
        <taxon>Ophiocordycipitaceae</taxon>
        <taxon>Purpureocillium</taxon>
    </lineage>
</organism>
<evidence type="ECO:0000313" key="2">
    <source>
        <dbReference type="EMBL" id="OAQ92403.1"/>
    </source>
</evidence>
<proteinExistence type="predicted"/>
<dbReference type="Proteomes" id="UP000078340">
    <property type="component" value="Unassembled WGS sequence"/>
</dbReference>
<feature type="region of interest" description="Disordered" evidence="1">
    <location>
        <begin position="27"/>
        <end position="65"/>
    </location>
</feature>
<reference evidence="2 3" key="1">
    <citation type="submission" date="2016-02" db="EMBL/GenBank/DDBJ databases">
        <title>Biosynthesis of antibiotic leucinostatins and their inhibition on Phytophthora in bio-control Purpureocillium lilacinum.</title>
        <authorList>
            <person name="Wang G."/>
            <person name="Liu Z."/>
            <person name="Lin R."/>
            <person name="Li E."/>
            <person name="Mao Z."/>
            <person name="Ling J."/>
            <person name="Yin W."/>
            <person name="Xie B."/>
        </authorList>
    </citation>
    <scope>NUCLEOTIDE SEQUENCE [LARGE SCALE GENOMIC DNA]</scope>
    <source>
        <strain evidence="2">PLFJ-1</strain>
    </source>
</reference>
<accession>A0A179HSS2</accession>
<evidence type="ECO:0000256" key="1">
    <source>
        <dbReference type="SAM" id="MobiDB-lite"/>
    </source>
</evidence>